<accession>A0ABV1K5E1</accession>
<feature type="domain" description="SnoaL-like" evidence="1">
    <location>
        <begin position="19"/>
        <end position="114"/>
    </location>
</feature>
<evidence type="ECO:0000313" key="2">
    <source>
        <dbReference type="EMBL" id="MEQ3549668.1"/>
    </source>
</evidence>
<dbReference type="InterPro" id="IPR032710">
    <property type="entry name" value="NTF2-like_dom_sf"/>
</dbReference>
<dbReference type="Proteomes" id="UP001494902">
    <property type="component" value="Unassembled WGS sequence"/>
</dbReference>
<name>A0ABV1K5E1_9PSEU</name>
<dbReference type="SUPFAM" id="SSF54427">
    <property type="entry name" value="NTF2-like"/>
    <property type="match status" value="1"/>
</dbReference>
<keyword evidence="3" id="KW-1185">Reference proteome</keyword>
<protein>
    <submittedName>
        <fullName evidence="2">Nuclear transport factor 2 family protein</fullName>
    </submittedName>
</protein>
<dbReference type="Pfam" id="PF12680">
    <property type="entry name" value="SnoaL_2"/>
    <property type="match status" value="1"/>
</dbReference>
<dbReference type="RefSeq" id="WP_349296736.1">
    <property type="nucleotide sequence ID" value="NZ_JBEDNQ010000001.1"/>
</dbReference>
<reference evidence="2 3" key="1">
    <citation type="submission" date="2024-03" db="EMBL/GenBank/DDBJ databases">
        <title>Draft genome sequence of Pseudonocardia nematodicida JCM 31783.</title>
        <authorList>
            <person name="Butdee W."/>
            <person name="Duangmal K."/>
        </authorList>
    </citation>
    <scope>NUCLEOTIDE SEQUENCE [LARGE SCALE GENOMIC DNA]</scope>
    <source>
        <strain evidence="2 3">JCM 31783</strain>
    </source>
</reference>
<gene>
    <name evidence="2" type="ORF">WIS52_04205</name>
</gene>
<proteinExistence type="predicted"/>
<evidence type="ECO:0000313" key="3">
    <source>
        <dbReference type="Proteomes" id="UP001494902"/>
    </source>
</evidence>
<dbReference type="EMBL" id="JBEDNQ010000001">
    <property type="protein sequence ID" value="MEQ3549668.1"/>
    <property type="molecule type" value="Genomic_DNA"/>
</dbReference>
<organism evidence="2 3">
    <name type="scientific">Pseudonocardia nematodicida</name>
    <dbReference type="NCBI Taxonomy" id="1206997"/>
    <lineage>
        <taxon>Bacteria</taxon>
        <taxon>Bacillati</taxon>
        <taxon>Actinomycetota</taxon>
        <taxon>Actinomycetes</taxon>
        <taxon>Pseudonocardiales</taxon>
        <taxon>Pseudonocardiaceae</taxon>
        <taxon>Pseudonocardia</taxon>
    </lineage>
</organism>
<dbReference type="InterPro" id="IPR037401">
    <property type="entry name" value="SnoaL-like"/>
</dbReference>
<dbReference type="Gene3D" id="3.10.450.50">
    <property type="match status" value="1"/>
</dbReference>
<sequence length="124" mass="13615">MSRTPPLALDRYLAASDRAIADHTAMDELLDVFAPEAVVQIDDTPIRGAEAIREFYRGYVNAHVASQHFWNTTVLTDGRQRAEWVCAARTAGGAVITVAGVEHATIGPDDRIVELRNEFTRPPA</sequence>
<evidence type="ECO:0000259" key="1">
    <source>
        <dbReference type="Pfam" id="PF12680"/>
    </source>
</evidence>
<comment type="caution">
    <text evidence="2">The sequence shown here is derived from an EMBL/GenBank/DDBJ whole genome shotgun (WGS) entry which is preliminary data.</text>
</comment>